<keyword evidence="2" id="KW-0812">Transmembrane</keyword>
<keyword evidence="4" id="KW-1185">Reference proteome</keyword>
<protein>
    <recommendedName>
        <fullName evidence="5">Mid2 domain-containing protein</fullName>
    </recommendedName>
</protein>
<evidence type="ECO:0008006" key="5">
    <source>
        <dbReference type="Google" id="ProtNLM"/>
    </source>
</evidence>
<sequence>MASPTPTGTPPPLTTLPMTSVFTPPAPCSTYWTYEPFSYNNVYPSGLLMQNCENVVSSCFPSGFANSGRQTATRIYSPGYCPMGYTSADIAIHGPVTTAICCYSDFVYTTSTMIYSDLPPAIYAGCTSPFPSSRSTIVSARAAENNQGTQVHGPIIMWAQPVTVQFQSSDLSLFVTPTTISITSKSGSVPVQTTTTSTALPTANTSQIPSATQTTESNHFISSTGLSAGAKAGIGVGAGVGGVAIFALLFFVFRHLRKARSKSSKGQYYHNTEALGGLVPPAGSRSRQGPPSELDNAESNSRKYLPELQG</sequence>
<feature type="region of interest" description="Disordered" evidence="1">
    <location>
        <begin position="273"/>
        <end position="310"/>
    </location>
</feature>
<evidence type="ECO:0000256" key="2">
    <source>
        <dbReference type="SAM" id="Phobius"/>
    </source>
</evidence>
<keyword evidence="2" id="KW-0472">Membrane</keyword>
<evidence type="ECO:0000256" key="1">
    <source>
        <dbReference type="SAM" id="MobiDB-lite"/>
    </source>
</evidence>
<accession>A0ABQ1A5W1</accession>
<evidence type="ECO:0000313" key="3">
    <source>
        <dbReference type="EMBL" id="GFF74339.1"/>
    </source>
</evidence>
<comment type="caution">
    <text evidence="3">The sequence shown here is derived from an EMBL/GenBank/DDBJ whole genome shotgun (WGS) entry which is preliminary data.</text>
</comment>
<feature type="transmembrane region" description="Helical" evidence="2">
    <location>
        <begin position="232"/>
        <end position="253"/>
    </location>
</feature>
<organism evidence="3 4">
    <name type="scientific">Aspergillus lentulus</name>
    <dbReference type="NCBI Taxonomy" id="293939"/>
    <lineage>
        <taxon>Eukaryota</taxon>
        <taxon>Fungi</taxon>
        <taxon>Dikarya</taxon>
        <taxon>Ascomycota</taxon>
        <taxon>Pezizomycotina</taxon>
        <taxon>Eurotiomycetes</taxon>
        <taxon>Eurotiomycetidae</taxon>
        <taxon>Eurotiales</taxon>
        <taxon>Aspergillaceae</taxon>
        <taxon>Aspergillus</taxon>
        <taxon>Aspergillus subgen. Fumigati</taxon>
    </lineage>
</organism>
<proteinExistence type="predicted"/>
<keyword evidence="2" id="KW-1133">Transmembrane helix</keyword>
<feature type="compositionally biased region" description="Basic and acidic residues" evidence="1">
    <location>
        <begin position="300"/>
        <end position="310"/>
    </location>
</feature>
<reference evidence="3 4" key="1">
    <citation type="submission" date="2020-01" db="EMBL/GenBank/DDBJ databases">
        <title>Draft genome sequence of Aspergillus lentulus IFM 60648.</title>
        <authorList>
            <person name="Takahashi H."/>
            <person name="Yaguchi T."/>
        </authorList>
    </citation>
    <scope>NUCLEOTIDE SEQUENCE [LARGE SCALE GENOMIC DNA]</scope>
    <source>
        <strain evidence="3 4">IFM 60648</strain>
    </source>
</reference>
<dbReference type="Proteomes" id="UP000465220">
    <property type="component" value="Unassembled WGS sequence"/>
</dbReference>
<evidence type="ECO:0000313" key="4">
    <source>
        <dbReference type="Proteomes" id="UP000465220"/>
    </source>
</evidence>
<dbReference type="EMBL" id="BLKI01000019">
    <property type="protein sequence ID" value="GFF74339.1"/>
    <property type="molecule type" value="Genomic_DNA"/>
</dbReference>
<name>A0ABQ1A5W1_ASPLE</name>
<gene>
    <name evidence="3" type="ORF">IFM60648_04168</name>
</gene>